<keyword evidence="2" id="KW-1185">Reference proteome</keyword>
<accession>A0A8J4VJY5</accession>
<dbReference type="AlphaFoldDB" id="A0A8J4VJY5"/>
<dbReference type="Proteomes" id="UP000737018">
    <property type="component" value="Unassembled WGS sequence"/>
</dbReference>
<comment type="caution">
    <text evidence="1">The sequence shown here is derived from an EMBL/GenBank/DDBJ whole genome shotgun (WGS) entry which is preliminary data.</text>
</comment>
<evidence type="ECO:0000313" key="1">
    <source>
        <dbReference type="EMBL" id="KAF3952304.1"/>
    </source>
</evidence>
<evidence type="ECO:0000313" key="2">
    <source>
        <dbReference type="Proteomes" id="UP000737018"/>
    </source>
</evidence>
<organism evidence="1 2">
    <name type="scientific">Castanea mollissima</name>
    <name type="common">Chinese chestnut</name>
    <dbReference type="NCBI Taxonomy" id="60419"/>
    <lineage>
        <taxon>Eukaryota</taxon>
        <taxon>Viridiplantae</taxon>
        <taxon>Streptophyta</taxon>
        <taxon>Embryophyta</taxon>
        <taxon>Tracheophyta</taxon>
        <taxon>Spermatophyta</taxon>
        <taxon>Magnoliopsida</taxon>
        <taxon>eudicotyledons</taxon>
        <taxon>Gunneridae</taxon>
        <taxon>Pentapetalae</taxon>
        <taxon>rosids</taxon>
        <taxon>fabids</taxon>
        <taxon>Fagales</taxon>
        <taxon>Fagaceae</taxon>
        <taxon>Castanea</taxon>
    </lineage>
</organism>
<gene>
    <name evidence="1" type="ORF">CMV_022126</name>
</gene>
<sequence length="83" mass="9630">MWRAALTHVGNLAGWPLMNRPFSQVIKSIENIEKVKMWRYALTHVGNLAGWPLMNRPFSQVIKSIQNRTTLDRNKAFSKVEVH</sequence>
<protein>
    <submittedName>
        <fullName evidence="1">Uncharacterized protein</fullName>
    </submittedName>
</protein>
<dbReference type="EMBL" id="JRKL02004557">
    <property type="protein sequence ID" value="KAF3952304.1"/>
    <property type="molecule type" value="Genomic_DNA"/>
</dbReference>
<proteinExistence type="predicted"/>
<name>A0A8J4VJY5_9ROSI</name>
<reference evidence="1" key="1">
    <citation type="submission" date="2020-03" db="EMBL/GenBank/DDBJ databases">
        <title>Castanea mollissima Vanexum genome sequencing.</title>
        <authorList>
            <person name="Staton M."/>
        </authorList>
    </citation>
    <scope>NUCLEOTIDE SEQUENCE</scope>
    <source>
        <tissue evidence="1">Leaf</tissue>
    </source>
</reference>